<organism evidence="6 7">
    <name type="scientific">Komagataeibacter xylinus NBRC 13693</name>
    <dbReference type="NCBI Taxonomy" id="1234668"/>
    <lineage>
        <taxon>Bacteria</taxon>
        <taxon>Pseudomonadati</taxon>
        <taxon>Pseudomonadota</taxon>
        <taxon>Alphaproteobacteria</taxon>
        <taxon>Acetobacterales</taxon>
        <taxon>Acetobacteraceae</taxon>
        <taxon>Komagataeibacter</taxon>
    </lineage>
</organism>
<keyword evidence="1" id="KW-0805">Transcription regulation</keyword>
<dbReference type="InterPro" id="IPR009057">
    <property type="entry name" value="Homeodomain-like_sf"/>
</dbReference>
<dbReference type="InterPro" id="IPR041479">
    <property type="entry name" value="TetR_CgmR_C"/>
</dbReference>
<dbReference type="EMBL" id="BANJ01000066">
    <property type="protein sequence ID" value="GAO00860.1"/>
    <property type="molecule type" value="Genomic_DNA"/>
</dbReference>
<dbReference type="Pfam" id="PF00440">
    <property type="entry name" value="TetR_N"/>
    <property type="match status" value="1"/>
</dbReference>
<evidence type="ECO:0000313" key="7">
    <source>
        <dbReference type="Proteomes" id="UP000032683"/>
    </source>
</evidence>
<dbReference type="SUPFAM" id="SSF46689">
    <property type="entry name" value="Homeodomain-like"/>
    <property type="match status" value="1"/>
</dbReference>
<name>A0A0D6QBR0_KOMXY</name>
<evidence type="ECO:0000256" key="1">
    <source>
        <dbReference type="ARBA" id="ARBA00023015"/>
    </source>
</evidence>
<dbReference type="GO" id="GO:0003677">
    <property type="term" value="F:DNA binding"/>
    <property type="evidence" value="ECO:0007669"/>
    <property type="project" value="UniProtKB-UniRule"/>
</dbReference>
<keyword evidence="2 4" id="KW-0238">DNA-binding</keyword>
<sequence>MARPRTIDRKNVLDCVEQLVQREGANALTLDAVAREAGITKGGLQYCFGSKDDLISALIDRWLDAFDARVARHIGPDASVVDRARAYVRAVSQLDDTTQARIAGMLVTLLQSPKYLQKIRAWYAGWFSGCDPDCAEARQARTALFAAEGAFFLRNLGFVEMDQEWWHTVFADFQRLLLPDTQAA</sequence>
<dbReference type="InterPro" id="IPR001647">
    <property type="entry name" value="HTH_TetR"/>
</dbReference>
<keyword evidence="3" id="KW-0804">Transcription</keyword>
<feature type="DNA-binding region" description="H-T-H motif" evidence="4">
    <location>
        <begin position="29"/>
        <end position="48"/>
    </location>
</feature>
<comment type="caution">
    <text evidence="6">The sequence shown here is derived from an EMBL/GenBank/DDBJ whole genome shotgun (WGS) entry which is preliminary data.</text>
</comment>
<dbReference type="Gene3D" id="1.10.357.10">
    <property type="entry name" value="Tetracycline Repressor, domain 2"/>
    <property type="match status" value="1"/>
</dbReference>
<dbReference type="PANTHER" id="PTHR47506:SF6">
    <property type="entry name" value="HTH-TYPE TRANSCRIPTIONAL REPRESSOR NEMR"/>
    <property type="match status" value="1"/>
</dbReference>
<dbReference type="AlphaFoldDB" id="A0A0D6QBR0"/>
<evidence type="ECO:0000313" key="6">
    <source>
        <dbReference type="EMBL" id="GAO00860.1"/>
    </source>
</evidence>
<reference evidence="6 7" key="1">
    <citation type="submission" date="2012-11" db="EMBL/GenBank/DDBJ databases">
        <title>Whole genome sequence of Gluconacetobacter xylinus NBRC 13693.</title>
        <authorList>
            <person name="Azuma Y."/>
            <person name="Higashiura N."/>
            <person name="Hirakawa H."/>
            <person name="Matsushita K."/>
        </authorList>
    </citation>
    <scope>NUCLEOTIDE SEQUENCE [LARGE SCALE GENOMIC DNA]</scope>
    <source>
        <strain evidence="6 7">NBRC 13693</strain>
    </source>
</reference>
<evidence type="ECO:0000256" key="2">
    <source>
        <dbReference type="ARBA" id="ARBA00023125"/>
    </source>
</evidence>
<dbReference type="RefSeq" id="WP_010515910.1">
    <property type="nucleotide sequence ID" value="NZ_BANJ01000066.1"/>
</dbReference>
<evidence type="ECO:0000256" key="3">
    <source>
        <dbReference type="ARBA" id="ARBA00023163"/>
    </source>
</evidence>
<dbReference type="Pfam" id="PF17937">
    <property type="entry name" value="TetR_C_28"/>
    <property type="match status" value="1"/>
</dbReference>
<dbReference type="Proteomes" id="UP000032683">
    <property type="component" value="Unassembled WGS sequence"/>
</dbReference>
<accession>A0A0D6QBR0</accession>
<dbReference type="PANTHER" id="PTHR47506">
    <property type="entry name" value="TRANSCRIPTIONAL REGULATORY PROTEIN"/>
    <property type="match status" value="1"/>
</dbReference>
<gene>
    <name evidence="6" type="ORF">Gxy13693_066_002</name>
</gene>
<evidence type="ECO:0000256" key="4">
    <source>
        <dbReference type="PROSITE-ProRule" id="PRU00335"/>
    </source>
</evidence>
<feature type="domain" description="HTH tetR-type" evidence="5">
    <location>
        <begin position="6"/>
        <end position="66"/>
    </location>
</feature>
<dbReference type="PRINTS" id="PR00455">
    <property type="entry name" value="HTHTETR"/>
</dbReference>
<evidence type="ECO:0000259" key="5">
    <source>
        <dbReference type="PROSITE" id="PS50977"/>
    </source>
</evidence>
<proteinExistence type="predicted"/>
<protein>
    <submittedName>
        <fullName evidence="6">Transcriptional regulator TetR</fullName>
    </submittedName>
</protein>
<dbReference type="PROSITE" id="PS50977">
    <property type="entry name" value="HTH_TETR_2"/>
    <property type="match status" value="1"/>
</dbReference>